<proteinExistence type="inferred from homology"/>
<keyword evidence="7 10" id="KW-0472">Membrane</keyword>
<evidence type="ECO:0000256" key="9">
    <source>
        <dbReference type="ARBA" id="ARBA00061532"/>
    </source>
</evidence>
<keyword evidence="10" id="KW-0997">Cell inner membrane</keyword>
<keyword evidence="4 10" id="KW-0133">Cell shape</keyword>
<dbReference type="GO" id="GO:0005886">
    <property type="term" value="C:plasma membrane"/>
    <property type="evidence" value="ECO:0007669"/>
    <property type="project" value="UniProtKB-SubCell"/>
</dbReference>
<dbReference type="GO" id="GO:0015648">
    <property type="term" value="F:lipid-linked peptidoglycan transporter activity"/>
    <property type="evidence" value="ECO:0007669"/>
    <property type="project" value="UniProtKB-UniRule"/>
</dbReference>
<comment type="pathway">
    <text evidence="10">Cell wall biogenesis; peptidoglycan biosynthesis.</text>
</comment>
<accession>A0A1H7LJ49</accession>
<dbReference type="Pfam" id="PF03023">
    <property type="entry name" value="MurJ"/>
    <property type="match status" value="1"/>
</dbReference>
<evidence type="ECO:0000256" key="5">
    <source>
        <dbReference type="ARBA" id="ARBA00022984"/>
    </source>
</evidence>
<dbReference type="GO" id="GO:0034204">
    <property type="term" value="P:lipid translocation"/>
    <property type="evidence" value="ECO:0007669"/>
    <property type="project" value="TreeGrafter"/>
</dbReference>
<comment type="subcellular location">
    <subcellularLocation>
        <location evidence="10">Cell inner membrane</location>
        <topology evidence="10">Multi-pass membrane protein</topology>
    </subcellularLocation>
    <subcellularLocation>
        <location evidence="1">Cell membrane</location>
        <topology evidence="1">Multi-pass membrane protein</topology>
    </subcellularLocation>
</comment>
<keyword evidence="10 11" id="KW-0813">Transport</keyword>
<keyword evidence="3 10" id="KW-0812">Transmembrane</keyword>
<feature type="transmembrane region" description="Helical" evidence="10">
    <location>
        <begin position="411"/>
        <end position="432"/>
    </location>
</feature>
<dbReference type="Proteomes" id="UP000199664">
    <property type="component" value="Unassembled WGS sequence"/>
</dbReference>
<feature type="transmembrane region" description="Helical" evidence="10">
    <location>
        <begin position="444"/>
        <end position="463"/>
    </location>
</feature>
<feature type="transmembrane region" description="Helical" evidence="10">
    <location>
        <begin position="275"/>
        <end position="293"/>
    </location>
</feature>
<feature type="transmembrane region" description="Helical" evidence="10">
    <location>
        <begin position="192"/>
        <end position="212"/>
    </location>
</feature>
<dbReference type="InterPro" id="IPR051050">
    <property type="entry name" value="Lipid_II_flippase_MurJ/MviN"/>
</dbReference>
<dbReference type="GO" id="GO:0009252">
    <property type="term" value="P:peptidoglycan biosynthetic process"/>
    <property type="evidence" value="ECO:0007669"/>
    <property type="project" value="UniProtKB-UniRule"/>
</dbReference>
<dbReference type="PANTHER" id="PTHR47019">
    <property type="entry name" value="LIPID II FLIPPASE MURJ"/>
    <property type="match status" value="1"/>
</dbReference>
<dbReference type="GO" id="GO:0071555">
    <property type="term" value="P:cell wall organization"/>
    <property type="evidence" value="ECO:0007669"/>
    <property type="project" value="UniProtKB-UniRule"/>
</dbReference>
<organism evidence="12 13">
    <name type="scientific">Bosea lupini</name>
    <dbReference type="NCBI Taxonomy" id="1036779"/>
    <lineage>
        <taxon>Bacteria</taxon>
        <taxon>Pseudomonadati</taxon>
        <taxon>Pseudomonadota</taxon>
        <taxon>Alphaproteobacteria</taxon>
        <taxon>Hyphomicrobiales</taxon>
        <taxon>Boseaceae</taxon>
        <taxon>Bosea</taxon>
    </lineage>
</organism>
<feature type="transmembrane region" description="Helical" evidence="10">
    <location>
        <begin position="131"/>
        <end position="152"/>
    </location>
</feature>
<feature type="transmembrane region" description="Helical" evidence="10">
    <location>
        <begin position="385"/>
        <end position="405"/>
    </location>
</feature>
<dbReference type="GO" id="GO:0008360">
    <property type="term" value="P:regulation of cell shape"/>
    <property type="evidence" value="ECO:0007669"/>
    <property type="project" value="UniProtKB-UniRule"/>
</dbReference>
<feature type="transmembrane region" description="Helical" evidence="10">
    <location>
        <begin position="164"/>
        <end position="186"/>
    </location>
</feature>
<feature type="transmembrane region" description="Helical" evidence="10">
    <location>
        <begin position="314"/>
        <end position="341"/>
    </location>
</feature>
<sequence length="515" mass="53539">MAGPSGAMLRKILSVSGFTLLSRLSGFLRDTVLAATLGVSGLMDAFSVALRLPNHFRAIFGEGAFNQAYIPAYSRIREQSGEAAAAQFSNRVFSLNLLVQLVLAGLAIPFMPELVRLLAPGFAGDPARFDLAVTLTRITFPYLLFVTLVTLLSANLNAVDRFAAAAAAPILLNVCLIGALFVAFLFPSAAHAAAWGVAVAGLLEWLLLWIAARQAGVSAALTRPRLDGEVKGFFKAFGPAVIGSAGVQIALFADTIIASLLPAGAYSALYYAERLYQLPLGVIAIGVGTVLLPTMSRAIANGNEAKAEAAQNRAIALTLVAAAPFAAAFLAIPELIVAALFERGRFDDAATQAAGAVLFAYAIGLPAIVLIRAQVSSFQARGDTTTPMLVSLAAIAANVGLKLLLWRSHGAPGLAFATAVGAWINLGALYGLALKRGWTNPDRALPLLIVIVGVAAGLAALVARLLAEPLYGLLIGFPVEPRLIALAILSLVAAGIYGVVALGGLRSAGLWRLLR</sequence>
<comment type="function">
    <text evidence="8 10 11">Involved in peptidoglycan biosynthesis. Transports lipid-linked peptidoglycan precursors from the inner to the outer leaflet of the cytoplasmic membrane.</text>
</comment>
<dbReference type="CDD" id="cd13123">
    <property type="entry name" value="MATE_MurJ_like"/>
    <property type="match status" value="1"/>
</dbReference>
<evidence type="ECO:0000256" key="8">
    <source>
        <dbReference type="ARBA" id="ARBA00060041"/>
    </source>
</evidence>
<keyword evidence="10 11" id="KW-0961">Cell wall biogenesis/degradation</keyword>
<evidence type="ECO:0000256" key="2">
    <source>
        <dbReference type="ARBA" id="ARBA00022475"/>
    </source>
</evidence>
<reference evidence="13" key="1">
    <citation type="submission" date="2016-10" db="EMBL/GenBank/DDBJ databases">
        <authorList>
            <person name="Varghese N."/>
            <person name="Submissions S."/>
        </authorList>
    </citation>
    <scope>NUCLEOTIDE SEQUENCE [LARGE SCALE GENOMIC DNA]</scope>
    <source>
        <strain evidence="13">LMG 26383,CCUG 61248,R- 45681</strain>
    </source>
</reference>
<dbReference type="HAMAP" id="MF_02078">
    <property type="entry name" value="MurJ_MviN"/>
    <property type="match status" value="1"/>
</dbReference>
<keyword evidence="13" id="KW-1185">Reference proteome</keyword>
<feature type="transmembrane region" description="Helical" evidence="10">
    <location>
        <begin position="233"/>
        <end position="263"/>
    </location>
</feature>
<comment type="similarity">
    <text evidence="9 10 11">Belongs to the MurJ/MviN family.</text>
</comment>
<evidence type="ECO:0000256" key="10">
    <source>
        <dbReference type="HAMAP-Rule" id="MF_02078"/>
    </source>
</evidence>
<dbReference type="PANTHER" id="PTHR47019:SF1">
    <property type="entry name" value="LIPID II FLIPPASE MURJ"/>
    <property type="match status" value="1"/>
</dbReference>
<evidence type="ECO:0000256" key="6">
    <source>
        <dbReference type="ARBA" id="ARBA00022989"/>
    </source>
</evidence>
<keyword evidence="6 10" id="KW-1133">Transmembrane helix</keyword>
<evidence type="ECO:0000256" key="7">
    <source>
        <dbReference type="ARBA" id="ARBA00023136"/>
    </source>
</evidence>
<dbReference type="EMBL" id="FOAN01000002">
    <property type="protein sequence ID" value="SEK98983.1"/>
    <property type="molecule type" value="Genomic_DNA"/>
</dbReference>
<dbReference type="UniPathway" id="UPA00219"/>
<evidence type="ECO:0000256" key="1">
    <source>
        <dbReference type="ARBA" id="ARBA00004651"/>
    </source>
</evidence>
<keyword evidence="5 10" id="KW-0573">Peptidoglycan synthesis</keyword>
<keyword evidence="2 10" id="KW-1003">Cell membrane</keyword>
<dbReference type="PRINTS" id="PR01806">
    <property type="entry name" value="VIRFACTRMVIN"/>
</dbReference>
<evidence type="ECO:0000313" key="12">
    <source>
        <dbReference type="EMBL" id="SEK98983.1"/>
    </source>
</evidence>
<evidence type="ECO:0000256" key="4">
    <source>
        <dbReference type="ARBA" id="ARBA00022960"/>
    </source>
</evidence>
<dbReference type="AlphaFoldDB" id="A0A1H7LJ49"/>
<feature type="transmembrane region" description="Helical" evidence="10">
    <location>
        <begin position="88"/>
        <end position="111"/>
    </location>
</feature>
<feature type="transmembrane region" description="Helical" evidence="10">
    <location>
        <begin position="483"/>
        <end position="505"/>
    </location>
</feature>
<evidence type="ECO:0000256" key="11">
    <source>
        <dbReference type="PIRNR" id="PIRNR002869"/>
    </source>
</evidence>
<gene>
    <name evidence="10" type="primary">murJ</name>
    <name evidence="12" type="ORF">SAMN04515666_102546</name>
</gene>
<dbReference type="NCBIfam" id="TIGR01695">
    <property type="entry name" value="murJ_mviN"/>
    <property type="match status" value="1"/>
</dbReference>
<name>A0A1H7LJ49_9HYPH</name>
<feature type="transmembrane region" description="Helical" evidence="10">
    <location>
        <begin position="353"/>
        <end position="373"/>
    </location>
</feature>
<evidence type="ECO:0000256" key="3">
    <source>
        <dbReference type="ARBA" id="ARBA00022692"/>
    </source>
</evidence>
<dbReference type="InterPro" id="IPR004268">
    <property type="entry name" value="MurJ"/>
</dbReference>
<evidence type="ECO:0000313" key="13">
    <source>
        <dbReference type="Proteomes" id="UP000199664"/>
    </source>
</evidence>
<dbReference type="PIRSF" id="PIRSF002869">
    <property type="entry name" value="MviN"/>
    <property type="match status" value="1"/>
</dbReference>
<dbReference type="STRING" id="1036779.SAMN04515666_102546"/>
<protein>
    <recommendedName>
        <fullName evidence="10">Probable lipid II flippase MurJ</fullName>
    </recommendedName>
</protein>